<protein>
    <submittedName>
        <fullName evidence="1">Uncharacterized protein</fullName>
    </submittedName>
</protein>
<organism evidence="1 2">
    <name type="scientific">Mesorhizobium captivum</name>
    <dbReference type="NCBI Taxonomy" id="3072319"/>
    <lineage>
        <taxon>Bacteria</taxon>
        <taxon>Pseudomonadati</taxon>
        <taxon>Pseudomonadota</taxon>
        <taxon>Alphaproteobacteria</taxon>
        <taxon>Hyphomicrobiales</taxon>
        <taxon>Phyllobacteriaceae</taxon>
        <taxon>Mesorhizobium</taxon>
    </lineage>
</organism>
<keyword evidence="2" id="KW-1185">Reference proteome</keyword>
<evidence type="ECO:0000313" key="2">
    <source>
        <dbReference type="Proteomes" id="UP001271249"/>
    </source>
</evidence>
<gene>
    <name evidence="1" type="ORF">RFN29_14900</name>
</gene>
<dbReference type="EMBL" id="JAVIJC010000014">
    <property type="protein sequence ID" value="MDX8492865.1"/>
    <property type="molecule type" value="Genomic_DNA"/>
</dbReference>
<dbReference type="Proteomes" id="UP001271249">
    <property type="component" value="Unassembled WGS sequence"/>
</dbReference>
<proteinExistence type="predicted"/>
<reference evidence="1 2" key="1">
    <citation type="submission" date="2023-08" db="EMBL/GenBank/DDBJ databases">
        <title>Implementing the SeqCode for naming new Mesorhizobium species isolated from Vachellia karroo root nodules.</title>
        <authorList>
            <person name="Van Lill M."/>
        </authorList>
    </citation>
    <scope>NUCLEOTIDE SEQUENCE [LARGE SCALE GENOMIC DNA]</scope>
    <source>
        <strain evidence="1 2">VK22B</strain>
    </source>
</reference>
<evidence type="ECO:0000313" key="1">
    <source>
        <dbReference type="EMBL" id="MDX8492865.1"/>
    </source>
</evidence>
<sequence>MTFTDKCKLLGRRRGRQAASATGDNKLRAALLPGRRRGGRPLHHVDVPAANLDIFN</sequence>
<accession>A0ABU4Z0X7</accession>
<comment type="caution">
    <text evidence="1">The sequence shown here is derived from an EMBL/GenBank/DDBJ whole genome shotgun (WGS) entry which is preliminary data.</text>
</comment>
<dbReference type="RefSeq" id="WP_320226852.1">
    <property type="nucleotide sequence ID" value="NZ_JAVIJC010000014.1"/>
</dbReference>
<name>A0ABU4Z0X7_9HYPH</name>